<name>A0A820SJ26_9BILA</name>
<dbReference type="GO" id="GO:0004672">
    <property type="term" value="F:protein kinase activity"/>
    <property type="evidence" value="ECO:0007669"/>
    <property type="project" value="InterPro"/>
</dbReference>
<evidence type="ECO:0000256" key="1">
    <source>
        <dbReference type="SAM" id="MobiDB-lite"/>
    </source>
</evidence>
<reference evidence="3" key="1">
    <citation type="submission" date="2021-02" db="EMBL/GenBank/DDBJ databases">
        <authorList>
            <person name="Nowell W R."/>
        </authorList>
    </citation>
    <scope>NUCLEOTIDE SEQUENCE</scope>
</reference>
<dbReference type="Gene3D" id="3.30.200.20">
    <property type="entry name" value="Phosphorylase Kinase, domain 1"/>
    <property type="match status" value="1"/>
</dbReference>
<dbReference type="EMBL" id="CAJOBB010031847">
    <property type="protein sequence ID" value="CAF4453658.1"/>
    <property type="molecule type" value="Genomic_DNA"/>
</dbReference>
<dbReference type="GO" id="GO:0005524">
    <property type="term" value="F:ATP binding"/>
    <property type="evidence" value="ECO:0007669"/>
    <property type="project" value="InterPro"/>
</dbReference>
<proteinExistence type="predicted"/>
<dbReference type="SUPFAM" id="SSF56112">
    <property type="entry name" value="Protein kinase-like (PK-like)"/>
    <property type="match status" value="1"/>
</dbReference>
<feature type="domain" description="Protein kinase" evidence="2">
    <location>
        <begin position="62"/>
        <end position="115"/>
    </location>
</feature>
<evidence type="ECO:0000313" key="4">
    <source>
        <dbReference type="Proteomes" id="UP000663868"/>
    </source>
</evidence>
<organism evidence="3 4">
    <name type="scientific">Adineta steineri</name>
    <dbReference type="NCBI Taxonomy" id="433720"/>
    <lineage>
        <taxon>Eukaryota</taxon>
        <taxon>Metazoa</taxon>
        <taxon>Spiralia</taxon>
        <taxon>Gnathifera</taxon>
        <taxon>Rotifera</taxon>
        <taxon>Eurotatoria</taxon>
        <taxon>Bdelloidea</taxon>
        <taxon>Adinetida</taxon>
        <taxon>Adinetidae</taxon>
        <taxon>Adineta</taxon>
    </lineage>
</organism>
<comment type="caution">
    <text evidence="3">The sequence shown here is derived from an EMBL/GenBank/DDBJ whole genome shotgun (WGS) entry which is preliminary data.</text>
</comment>
<gene>
    <name evidence="3" type="ORF">KXQ929_LOCUS54101</name>
</gene>
<protein>
    <recommendedName>
        <fullName evidence="2">Protein kinase domain-containing protein</fullName>
    </recommendedName>
</protein>
<dbReference type="Proteomes" id="UP000663868">
    <property type="component" value="Unassembled WGS sequence"/>
</dbReference>
<evidence type="ECO:0000259" key="2">
    <source>
        <dbReference type="PROSITE" id="PS50011"/>
    </source>
</evidence>
<dbReference type="InterPro" id="IPR000719">
    <property type="entry name" value="Prot_kinase_dom"/>
</dbReference>
<dbReference type="PROSITE" id="PS50011">
    <property type="entry name" value="PROTEIN_KINASE_DOM"/>
    <property type="match status" value="1"/>
</dbReference>
<sequence>MLMREHAEMAKRLAEEQEQGKKQHEAALAQMAQLMILLIAAQAETQTTKKEEQLLEIEGVTYVITEFVNKGGFGQIYKGVVKGSDRVAAIKVMPNSPLIQKEIENEIRFLRLTKK</sequence>
<feature type="region of interest" description="Disordered" evidence="1">
    <location>
        <begin position="1"/>
        <end position="25"/>
    </location>
</feature>
<evidence type="ECO:0000313" key="3">
    <source>
        <dbReference type="EMBL" id="CAF4453658.1"/>
    </source>
</evidence>
<dbReference type="AlphaFoldDB" id="A0A820SJ26"/>
<dbReference type="InterPro" id="IPR011009">
    <property type="entry name" value="Kinase-like_dom_sf"/>
</dbReference>
<feature type="non-terminal residue" evidence="3">
    <location>
        <position position="115"/>
    </location>
</feature>
<accession>A0A820SJ26</accession>